<proteinExistence type="predicted"/>
<evidence type="ECO:0000313" key="1">
    <source>
        <dbReference type="EMBL" id="MBA0784789.1"/>
    </source>
</evidence>
<keyword evidence="2" id="KW-1185">Reference proteome</keyword>
<organism evidence="1 2">
    <name type="scientific">Gossypium trilobum</name>
    <dbReference type="NCBI Taxonomy" id="34281"/>
    <lineage>
        <taxon>Eukaryota</taxon>
        <taxon>Viridiplantae</taxon>
        <taxon>Streptophyta</taxon>
        <taxon>Embryophyta</taxon>
        <taxon>Tracheophyta</taxon>
        <taxon>Spermatophyta</taxon>
        <taxon>Magnoliopsida</taxon>
        <taxon>eudicotyledons</taxon>
        <taxon>Gunneridae</taxon>
        <taxon>Pentapetalae</taxon>
        <taxon>rosids</taxon>
        <taxon>malvids</taxon>
        <taxon>Malvales</taxon>
        <taxon>Malvaceae</taxon>
        <taxon>Malvoideae</taxon>
        <taxon>Gossypium</taxon>
    </lineage>
</organism>
<gene>
    <name evidence="1" type="ORF">Gotri_024917</name>
</gene>
<dbReference type="EMBL" id="JABEZW010216279">
    <property type="protein sequence ID" value="MBA0784789.1"/>
    <property type="molecule type" value="Genomic_DNA"/>
</dbReference>
<sequence>MRPWPLQEIFVGIERDNVKVGNVVFLMAKKNGNEMASSLAIAGINREKMFKAR</sequence>
<comment type="caution">
    <text evidence="1">The sequence shown here is derived from an EMBL/GenBank/DDBJ whole genome shotgun (WGS) entry which is preliminary data.</text>
</comment>
<dbReference type="Proteomes" id="UP000593568">
    <property type="component" value="Unassembled WGS sequence"/>
</dbReference>
<protein>
    <submittedName>
        <fullName evidence="1">Uncharacterized protein</fullName>
    </submittedName>
</protein>
<reference evidence="1 2" key="1">
    <citation type="journal article" date="2019" name="Genome Biol. Evol.">
        <title>Insights into the evolution of the New World diploid cottons (Gossypium, subgenus Houzingenia) based on genome sequencing.</title>
        <authorList>
            <person name="Grover C.E."/>
            <person name="Arick M.A. 2nd"/>
            <person name="Thrash A."/>
            <person name="Conover J.L."/>
            <person name="Sanders W.S."/>
            <person name="Peterson D.G."/>
            <person name="Frelichowski J.E."/>
            <person name="Scheffler J.A."/>
            <person name="Scheffler B.E."/>
            <person name="Wendel J.F."/>
        </authorList>
    </citation>
    <scope>NUCLEOTIDE SEQUENCE [LARGE SCALE GENOMIC DNA]</scope>
    <source>
        <strain evidence="1">8</strain>
        <tissue evidence="1">Leaf</tissue>
    </source>
</reference>
<evidence type="ECO:0000313" key="2">
    <source>
        <dbReference type="Proteomes" id="UP000593568"/>
    </source>
</evidence>
<name>A0A7J9FHK9_9ROSI</name>
<dbReference type="AlphaFoldDB" id="A0A7J9FHK9"/>
<accession>A0A7J9FHK9</accession>